<dbReference type="PROSITE" id="PS51732">
    <property type="entry name" value="ASN_GLN_ASE_3"/>
    <property type="match status" value="1"/>
</dbReference>
<dbReference type="Pfam" id="PF17763">
    <property type="entry name" value="Asparaginase_C"/>
    <property type="match status" value="1"/>
</dbReference>
<dbReference type="AlphaFoldDB" id="A0A0M8P212"/>
<dbReference type="EC" id="3.5.1.1" evidence="1"/>
<dbReference type="Gene3D" id="3.40.50.40">
    <property type="match status" value="1"/>
</dbReference>
<evidence type="ECO:0000256" key="1">
    <source>
        <dbReference type="ARBA" id="ARBA00012920"/>
    </source>
</evidence>
<comment type="caution">
    <text evidence="3">The sequence shown here is derived from an EMBL/GenBank/DDBJ whole genome shotgun (WGS) entry which is preliminary data.</text>
</comment>
<sequence>MFNADGAKGIVIMGIGPGSLSTAATQAAEDLHGKGVVTVASLRPFFGAVVPSPEPGNIISSGFLHDEQSRIQLQLALASGFEFTKIRRIFEGEIRKAVFN</sequence>
<organism evidence="3 4">
    <name type="scientific">Penicillium nordicum</name>
    <dbReference type="NCBI Taxonomy" id="229535"/>
    <lineage>
        <taxon>Eukaryota</taxon>
        <taxon>Fungi</taxon>
        <taxon>Dikarya</taxon>
        <taxon>Ascomycota</taxon>
        <taxon>Pezizomycotina</taxon>
        <taxon>Eurotiomycetes</taxon>
        <taxon>Eurotiomycetidae</taxon>
        <taxon>Eurotiales</taxon>
        <taxon>Aspergillaceae</taxon>
        <taxon>Penicillium</taxon>
    </lineage>
</organism>
<name>A0A0M8P212_9EURO</name>
<dbReference type="InterPro" id="IPR027473">
    <property type="entry name" value="L-asparaginase_C"/>
</dbReference>
<accession>A0A0M8P212</accession>
<dbReference type="InterPro" id="IPR036152">
    <property type="entry name" value="Asp/glu_Ase-like_sf"/>
</dbReference>
<dbReference type="PIRSF" id="PIRSF500176">
    <property type="entry name" value="L_ASNase"/>
    <property type="match status" value="1"/>
</dbReference>
<feature type="domain" description="Asparaginase/glutaminase C-terminal" evidence="2">
    <location>
        <begin position="4"/>
        <end position="90"/>
    </location>
</feature>
<evidence type="ECO:0000259" key="2">
    <source>
        <dbReference type="Pfam" id="PF17763"/>
    </source>
</evidence>
<protein>
    <recommendedName>
        <fullName evidence="1">asparaginase</fullName>
        <ecNumber evidence="1">3.5.1.1</ecNumber>
    </recommendedName>
</protein>
<dbReference type="PIRSF" id="PIRSF001220">
    <property type="entry name" value="L-ASNase_gatD"/>
    <property type="match status" value="1"/>
</dbReference>
<gene>
    <name evidence="3" type="ORF">ACN38_g10376</name>
</gene>
<evidence type="ECO:0000313" key="3">
    <source>
        <dbReference type="EMBL" id="KOS38810.1"/>
    </source>
</evidence>
<dbReference type="STRING" id="229535.A0A0M8P212"/>
<dbReference type="GO" id="GO:0004067">
    <property type="term" value="F:asparaginase activity"/>
    <property type="evidence" value="ECO:0007669"/>
    <property type="project" value="UniProtKB-UniRule"/>
</dbReference>
<keyword evidence="4" id="KW-1185">Reference proteome</keyword>
<dbReference type="InterPro" id="IPR040919">
    <property type="entry name" value="Asparaginase_C"/>
</dbReference>
<dbReference type="EMBL" id="LHQQ01000234">
    <property type="protein sequence ID" value="KOS38810.1"/>
    <property type="molecule type" value="Genomic_DNA"/>
</dbReference>
<dbReference type="Proteomes" id="UP000037696">
    <property type="component" value="Unassembled WGS sequence"/>
</dbReference>
<dbReference type="GO" id="GO:0009066">
    <property type="term" value="P:aspartate family amino acid metabolic process"/>
    <property type="evidence" value="ECO:0007669"/>
    <property type="project" value="UniProtKB-ARBA"/>
</dbReference>
<dbReference type="OrthoDB" id="542841at2759"/>
<dbReference type="InterPro" id="IPR006034">
    <property type="entry name" value="Asparaginase/glutaminase-like"/>
</dbReference>
<reference evidence="3 4" key="1">
    <citation type="submission" date="2015-08" db="EMBL/GenBank/DDBJ databases">
        <title>Genome sequencing of Penicillium nordicum.</title>
        <authorList>
            <person name="Nguyen H.D."/>
            <person name="Seifert K.A."/>
        </authorList>
    </citation>
    <scope>NUCLEOTIDE SEQUENCE [LARGE SCALE GENOMIC DNA]</scope>
    <source>
        <strain evidence="3 4">DAOMC 185683</strain>
    </source>
</reference>
<proteinExistence type="predicted"/>
<evidence type="ECO:0000313" key="4">
    <source>
        <dbReference type="Proteomes" id="UP000037696"/>
    </source>
</evidence>
<dbReference type="SUPFAM" id="SSF53774">
    <property type="entry name" value="Glutaminase/Asparaginase"/>
    <property type="match status" value="1"/>
</dbReference>